<dbReference type="AlphaFoldDB" id="A0AA35RQQ6"/>
<feature type="non-terminal residue" evidence="1">
    <location>
        <position position="32"/>
    </location>
</feature>
<gene>
    <name evidence="1" type="ORF">GBAR_LOCUS9860</name>
</gene>
<organism evidence="1 2">
    <name type="scientific">Geodia barretti</name>
    <name type="common">Barrett's horny sponge</name>
    <dbReference type="NCBI Taxonomy" id="519541"/>
    <lineage>
        <taxon>Eukaryota</taxon>
        <taxon>Metazoa</taxon>
        <taxon>Porifera</taxon>
        <taxon>Demospongiae</taxon>
        <taxon>Heteroscleromorpha</taxon>
        <taxon>Tetractinellida</taxon>
        <taxon>Astrophorina</taxon>
        <taxon>Geodiidae</taxon>
        <taxon>Geodia</taxon>
    </lineage>
</organism>
<sequence length="32" mass="3951">MSERKRLSEISTWTFREEQTKLKRQSVCDLYT</sequence>
<accession>A0AA35RQQ6</accession>
<dbReference type="EMBL" id="CASHTH010001484">
    <property type="protein sequence ID" value="CAI8015973.1"/>
    <property type="molecule type" value="Genomic_DNA"/>
</dbReference>
<protein>
    <submittedName>
        <fullName evidence="1">Uncharacterized protein</fullName>
    </submittedName>
</protein>
<name>A0AA35RQQ6_GEOBA</name>
<evidence type="ECO:0000313" key="1">
    <source>
        <dbReference type="EMBL" id="CAI8015973.1"/>
    </source>
</evidence>
<dbReference type="Proteomes" id="UP001174909">
    <property type="component" value="Unassembled WGS sequence"/>
</dbReference>
<reference evidence="1" key="1">
    <citation type="submission" date="2023-03" db="EMBL/GenBank/DDBJ databases">
        <authorList>
            <person name="Steffen K."/>
            <person name="Cardenas P."/>
        </authorList>
    </citation>
    <scope>NUCLEOTIDE SEQUENCE</scope>
</reference>
<evidence type="ECO:0000313" key="2">
    <source>
        <dbReference type="Proteomes" id="UP001174909"/>
    </source>
</evidence>
<keyword evidence="2" id="KW-1185">Reference proteome</keyword>
<proteinExistence type="predicted"/>
<comment type="caution">
    <text evidence="1">The sequence shown here is derived from an EMBL/GenBank/DDBJ whole genome shotgun (WGS) entry which is preliminary data.</text>
</comment>